<evidence type="ECO:0000259" key="1">
    <source>
        <dbReference type="PROSITE" id="PS51819"/>
    </source>
</evidence>
<proteinExistence type="predicted"/>
<name>W7Y5R5_9BACL</name>
<dbReference type="AlphaFoldDB" id="W7Y5R5"/>
<dbReference type="EMBL" id="BAVZ01000001">
    <property type="protein sequence ID" value="GAF06110.1"/>
    <property type="molecule type" value="Genomic_DNA"/>
</dbReference>
<dbReference type="SUPFAM" id="SSF54593">
    <property type="entry name" value="Glyoxalase/Bleomycin resistance protein/Dihydroxybiphenyl dioxygenase"/>
    <property type="match status" value="1"/>
</dbReference>
<dbReference type="eggNOG" id="COG0346">
    <property type="taxonomic scope" value="Bacteria"/>
</dbReference>
<dbReference type="InterPro" id="IPR029068">
    <property type="entry name" value="Glyas_Bleomycin-R_OHBP_Dase"/>
</dbReference>
<evidence type="ECO:0000313" key="3">
    <source>
        <dbReference type="Proteomes" id="UP000019364"/>
    </source>
</evidence>
<dbReference type="Proteomes" id="UP000019364">
    <property type="component" value="Unassembled WGS sequence"/>
</dbReference>
<organism evidence="2 3">
    <name type="scientific">Paenibacillus pini JCM 16418</name>
    <dbReference type="NCBI Taxonomy" id="1236976"/>
    <lineage>
        <taxon>Bacteria</taxon>
        <taxon>Bacillati</taxon>
        <taxon>Bacillota</taxon>
        <taxon>Bacilli</taxon>
        <taxon>Bacillales</taxon>
        <taxon>Paenibacillaceae</taxon>
        <taxon>Paenibacillus</taxon>
    </lineage>
</organism>
<sequence>MKIQMLNLLTNDLDAIIDFYTGMQLPLIERSSDHVSFQIGSSQLTFVQSNEVEHPFYHVAFNITESKMDLAISWLQAKGIVINLVDTYSETWNSHSVYFYDSVGNIMELIARHNSPSTSNGTFTSEDLLNISEIGLPAVDVTILSDYLLHQYNEQIYKSSSPTFTPIGDEEGLLILSVLGRQWLGSNKNAEIFPLEIVIEHEKEEPIQVLDYPYTISTRSSGHLHD</sequence>
<gene>
    <name evidence="2" type="ORF">JCM16418_55</name>
</gene>
<dbReference type="STRING" id="1236976.JCM16418_55"/>
<dbReference type="InterPro" id="IPR004360">
    <property type="entry name" value="Glyas_Fos-R_dOase_dom"/>
</dbReference>
<dbReference type="InterPro" id="IPR037523">
    <property type="entry name" value="VOC_core"/>
</dbReference>
<comment type="caution">
    <text evidence="2">The sequence shown here is derived from an EMBL/GenBank/DDBJ whole genome shotgun (WGS) entry which is preliminary data.</text>
</comment>
<dbReference type="RefSeq" id="WP_052019947.1">
    <property type="nucleotide sequence ID" value="NZ_BAVZ01000001.1"/>
</dbReference>
<dbReference type="Pfam" id="PF00903">
    <property type="entry name" value="Glyoxalase"/>
    <property type="match status" value="1"/>
</dbReference>
<keyword evidence="3" id="KW-1185">Reference proteome</keyword>
<protein>
    <recommendedName>
        <fullName evidence="1">VOC domain-containing protein</fullName>
    </recommendedName>
</protein>
<evidence type="ECO:0000313" key="2">
    <source>
        <dbReference type="EMBL" id="GAF06110.1"/>
    </source>
</evidence>
<dbReference type="PROSITE" id="PS51819">
    <property type="entry name" value="VOC"/>
    <property type="match status" value="1"/>
</dbReference>
<reference evidence="2 3" key="1">
    <citation type="journal article" date="2014" name="Genome Announc.">
        <title>Draft Genome Sequence of Paenibacillus pini JCM 16418T, Isolated from the Rhizosphere of Pine Tree.</title>
        <authorList>
            <person name="Yuki M."/>
            <person name="Oshima K."/>
            <person name="Suda W."/>
            <person name="Oshida Y."/>
            <person name="Kitamura K."/>
            <person name="Iida Y."/>
            <person name="Hattori M."/>
            <person name="Ohkuma M."/>
        </authorList>
    </citation>
    <scope>NUCLEOTIDE SEQUENCE [LARGE SCALE GENOMIC DNA]</scope>
    <source>
        <strain evidence="2 3">JCM 16418</strain>
    </source>
</reference>
<dbReference type="Gene3D" id="3.10.180.10">
    <property type="entry name" value="2,3-Dihydroxybiphenyl 1,2-Dioxygenase, domain 1"/>
    <property type="match status" value="1"/>
</dbReference>
<feature type="domain" description="VOC" evidence="1">
    <location>
        <begin position="2"/>
        <end position="112"/>
    </location>
</feature>
<accession>W7Y5R5</accession>